<feature type="domain" description="Metallo-beta-lactamase" evidence="1">
    <location>
        <begin position="20"/>
        <end position="204"/>
    </location>
</feature>
<dbReference type="PANTHER" id="PTHR42951:SF17">
    <property type="entry name" value="METALLO-BETA-LACTAMASE DOMAIN-CONTAINING PROTEIN"/>
    <property type="match status" value="1"/>
</dbReference>
<evidence type="ECO:0000259" key="1">
    <source>
        <dbReference type="SMART" id="SM00849"/>
    </source>
</evidence>
<accession>A0ABW4HSB0</accession>
<dbReference type="InterPro" id="IPR001279">
    <property type="entry name" value="Metallo-B-lactamas"/>
</dbReference>
<dbReference type="InterPro" id="IPR050855">
    <property type="entry name" value="NDM-1-like"/>
</dbReference>
<dbReference type="SUPFAM" id="SSF56281">
    <property type="entry name" value="Metallo-hydrolase/oxidoreductase"/>
    <property type="match status" value="1"/>
</dbReference>
<dbReference type="Proteomes" id="UP001597221">
    <property type="component" value="Unassembled WGS sequence"/>
</dbReference>
<protein>
    <submittedName>
        <fullName evidence="2">MBL fold metallo-hydrolase</fullName>
    </submittedName>
</protein>
<comment type="caution">
    <text evidence="2">The sequence shown here is derived from an EMBL/GenBank/DDBJ whole genome shotgun (WGS) entry which is preliminary data.</text>
</comment>
<dbReference type="InterPro" id="IPR036866">
    <property type="entry name" value="RibonucZ/Hydroxyglut_hydro"/>
</dbReference>
<gene>
    <name evidence="2" type="ORF">ACFSBH_10250</name>
</gene>
<dbReference type="Gene3D" id="3.60.15.10">
    <property type="entry name" value="Ribonuclease Z/Hydroxyacylglutathione hydrolase-like"/>
    <property type="match status" value="1"/>
</dbReference>
<keyword evidence="3" id="KW-1185">Reference proteome</keyword>
<dbReference type="SMART" id="SM00849">
    <property type="entry name" value="Lactamase_B"/>
    <property type="match status" value="1"/>
</dbReference>
<dbReference type="EMBL" id="JBHUDE010000046">
    <property type="protein sequence ID" value="MFD1608037.1"/>
    <property type="molecule type" value="Genomic_DNA"/>
</dbReference>
<dbReference type="CDD" id="cd07721">
    <property type="entry name" value="yflN-like_MBL-fold"/>
    <property type="match status" value="1"/>
</dbReference>
<proteinExistence type="predicted"/>
<name>A0ABW4HSB0_9BACI</name>
<dbReference type="PANTHER" id="PTHR42951">
    <property type="entry name" value="METALLO-BETA-LACTAMASE DOMAIN-CONTAINING"/>
    <property type="match status" value="1"/>
</dbReference>
<reference evidence="3" key="1">
    <citation type="journal article" date="2019" name="Int. J. Syst. Evol. Microbiol.">
        <title>The Global Catalogue of Microorganisms (GCM) 10K type strain sequencing project: providing services to taxonomists for standard genome sequencing and annotation.</title>
        <authorList>
            <consortium name="The Broad Institute Genomics Platform"/>
            <consortium name="The Broad Institute Genome Sequencing Center for Infectious Disease"/>
            <person name="Wu L."/>
            <person name="Ma J."/>
        </authorList>
    </citation>
    <scope>NUCLEOTIDE SEQUENCE [LARGE SCALE GENOMIC DNA]</scope>
    <source>
        <strain evidence="3">CGMCC 1.12376</strain>
    </source>
</reference>
<dbReference type="RefSeq" id="WP_379597374.1">
    <property type="nucleotide sequence ID" value="NZ_JBHUDE010000046.1"/>
</dbReference>
<dbReference type="Pfam" id="PF00753">
    <property type="entry name" value="Lactamase_B"/>
    <property type="match status" value="1"/>
</dbReference>
<evidence type="ECO:0000313" key="2">
    <source>
        <dbReference type="EMBL" id="MFD1608037.1"/>
    </source>
</evidence>
<sequence>MKVKKVSEHIWSVKIWVGFPIHVWLVVDKDGVTLVDAGISIMSNTIIKQIESLNAGPLKRILLTHGHADHVGAIKKITKTYDVPVYAHQIEIPYTEGELPYPRRNKAQQLLPKELLHPLEEDENGVLLPIGNLKPYHTPGHSPGHVVYYHEVDRVLLAGDLFTTKKGKLRGPMSVFTADMVQAVESSTIIPELNPVKLEVCHGDAITHPANQYTDYRKKMEKKDY</sequence>
<evidence type="ECO:0000313" key="3">
    <source>
        <dbReference type="Proteomes" id="UP001597221"/>
    </source>
</evidence>
<organism evidence="2 3">
    <name type="scientific">Oceanobacillus luteolus</name>
    <dbReference type="NCBI Taxonomy" id="1274358"/>
    <lineage>
        <taxon>Bacteria</taxon>
        <taxon>Bacillati</taxon>
        <taxon>Bacillota</taxon>
        <taxon>Bacilli</taxon>
        <taxon>Bacillales</taxon>
        <taxon>Bacillaceae</taxon>
        <taxon>Oceanobacillus</taxon>
    </lineage>
</organism>